<evidence type="ECO:0000256" key="1">
    <source>
        <dbReference type="SAM" id="MobiDB-lite"/>
    </source>
</evidence>
<feature type="compositionally biased region" description="Polar residues" evidence="1">
    <location>
        <begin position="75"/>
        <end position="89"/>
    </location>
</feature>
<keyword evidence="3" id="KW-1185">Reference proteome</keyword>
<dbReference type="Proteomes" id="UP001642360">
    <property type="component" value="Unassembled WGS sequence"/>
</dbReference>
<accession>A0ABC8R9F4</accession>
<feature type="compositionally biased region" description="Basic and acidic residues" evidence="1">
    <location>
        <begin position="46"/>
        <end position="73"/>
    </location>
</feature>
<comment type="caution">
    <text evidence="2">The sequence shown here is derived from an EMBL/GenBank/DDBJ whole genome shotgun (WGS) entry which is preliminary data.</text>
</comment>
<evidence type="ECO:0000313" key="2">
    <source>
        <dbReference type="EMBL" id="CAK9139569.1"/>
    </source>
</evidence>
<feature type="region of interest" description="Disordered" evidence="1">
    <location>
        <begin position="1"/>
        <end position="89"/>
    </location>
</feature>
<reference evidence="2 3" key="1">
    <citation type="submission" date="2024-02" db="EMBL/GenBank/DDBJ databases">
        <authorList>
            <person name="Vignale AGUSTIN F."/>
            <person name="Sosa J E."/>
            <person name="Modenutti C."/>
        </authorList>
    </citation>
    <scope>NUCLEOTIDE SEQUENCE [LARGE SCALE GENOMIC DNA]</scope>
</reference>
<dbReference type="AlphaFoldDB" id="A0ABC8R9F4"/>
<gene>
    <name evidence="2" type="ORF">ILEXP_LOCUS6957</name>
</gene>
<organism evidence="2 3">
    <name type="scientific">Ilex paraguariensis</name>
    <name type="common">yerba mate</name>
    <dbReference type="NCBI Taxonomy" id="185542"/>
    <lineage>
        <taxon>Eukaryota</taxon>
        <taxon>Viridiplantae</taxon>
        <taxon>Streptophyta</taxon>
        <taxon>Embryophyta</taxon>
        <taxon>Tracheophyta</taxon>
        <taxon>Spermatophyta</taxon>
        <taxon>Magnoliopsida</taxon>
        <taxon>eudicotyledons</taxon>
        <taxon>Gunneridae</taxon>
        <taxon>Pentapetalae</taxon>
        <taxon>asterids</taxon>
        <taxon>campanulids</taxon>
        <taxon>Aquifoliales</taxon>
        <taxon>Aquifoliaceae</taxon>
        <taxon>Ilex</taxon>
    </lineage>
</organism>
<protein>
    <submittedName>
        <fullName evidence="2">Uncharacterized protein</fullName>
    </submittedName>
</protein>
<feature type="compositionally biased region" description="Polar residues" evidence="1">
    <location>
        <begin position="18"/>
        <end position="42"/>
    </location>
</feature>
<proteinExistence type="predicted"/>
<sequence>MTNASPLCLLPLHHGSMKRQSNSSTSFQEPTSTAPPAQNHQSFLHRSRERERHRGKMSDQEPERRLLTVDHPQHISKNQISRNPRVNHPSLSATNISTFSNLPPTSTPVLRCCLSDPIDSSVTSK</sequence>
<evidence type="ECO:0000313" key="3">
    <source>
        <dbReference type="Proteomes" id="UP001642360"/>
    </source>
</evidence>
<name>A0ABC8R9F4_9AQUA</name>
<dbReference type="EMBL" id="CAUOFW020000970">
    <property type="protein sequence ID" value="CAK9139569.1"/>
    <property type="molecule type" value="Genomic_DNA"/>
</dbReference>